<name>A0A0V0QLF2_PSEPJ</name>
<dbReference type="PANTHER" id="PTHR31996">
    <property type="entry name" value="COILED-COIL DOMAIN-CONTAINING PROTEIN 115"/>
    <property type="match status" value="1"/>
</dbReference>
<sequence length="216" mass="25521">MEKETKTQNDKKQISKEQKEEHFLQNLDILEQINKNVSQLCEGYENGLTELAFARFRNENIGNGFSGDAYYIAPAMQEIKIEKDQKTQQPIFKLNQVQQKDATFHLDINQQQLEEQKEEEQKKYKGMSAQQIEQQKKFDALFINEQEDGIDYQKQQDIFQKQFRKQDKQFQAVYNFGFSEVPSEIIRTRKQFQNALEAAINIANLVNKLKVQKKLE</sequence>
<reference evidence="2 3" key="1">
    <citation type="journal article" date="2015" name="Sci. Rep.">
        <title>Genome of the facultative scuticociliatosis pathogen Pseudocohnilembus persalinus provides insight into its virulence through horizontal gene transfer.</title>
        <authorList>
            <person name="Xiong J."/>
            <person name="Wang G."/>
            <person name="Cheng J."/>
            <person name="Tian M."/>
            <person name="Pan X."/>
            <person name="Warren A."/>
            <person name="Jiang C."/>
            <person name="Yuan D."/>
            <person name="Miao W."/>
        </authorList>
    </citation>
    <scope>NUCLEOTIDE SEQUENCE [LARGE SCALE GENOMIC DNA]</scope>
    <source>
        <strain evidence="2">36N120E</strain>
    </source>
</reference>
<dbReference type="EMBL" id="LDAU01000144">
    <property type="protein sequence ID" value="KRX03074.1"/>
    <property type="molecule type" value="Genomic_DNA"/>
</dbReference>
<dbReference type="PANTHER" id="PTHR31996:SF2">
    <property type="entry name" value="COILED-COIL DOMAIN-CONTAINING PROTEIN 115"/>
    <property type="match status" value="1"/>
</dbReference>
<keyword evidence="3" id="KW-1185">Reference proteome</keyword>
<dbReference type="InParanoid" id="A0A0V0QLF2"/>
<dbReference type="Proteomes" id="UP000054937">
    <property type="component" value="Unassembled WGS sequence"/>
</dbReference>
<accession>A0A0V0QLF2</accession>
<dbReference type="OMA" id="LCEGYEN"/>
<proteinExistence type="predicted"/>
<dbReference type="InterPro" id="IPR040357">
    <property type="entry name" value="Vma22/CCDC115"/>
</dbReference>
<protein>
    <recommendedName>
        <fullName evidence="1">Vacuolar ATPase assembly protein VMA22</fullName>
    </recommendedName>
</protein>
<dbReference type="GO" id="GO:0051082">
    <property type="term" value="F:unfolded protein binding"/>
    <property type="evidence" value="ECO:0007669"/>
    <property type="project" value="TreeGrafter"/>
</dbReference>
<dbReference type="GO" id="GO:0070072">
    <property type="term" value="P:vacuolar proton-transporting V-type ATPase complex assembly"/>
    <property type="evidence" value="ECO:0007669"/>
    <property type="project" value="InterPro"/>
</dbReference>
<evidence type="ECO:0000313" key="2">
    <source>
        <dbReference type="EMBL" id="KRX03074.1"/>
    </source>
</evidence>
<evidence type="ECO:0000313" key="3">
    <source>
        <dbReference type="Proteomes" id="UP000054937"/>
    </source>
</evidence>
<organism evidence="2 3">
    <name type="scientific">Pseudocohnilembus persalinus</name>
    <name type="common">Ciliate</name>
    <dbReference type="NCBI Taxonomy" id="266149"/>
    <lineage>
        <taxon>Eukaryota</taxon>
        <taxon>Sar</taxon>
        <taxon>Alveolata</taxon>
        <taxon>Ciliophora</taxon>
        <taxon>Intramacronucleata</taxon>
        <taxon>Oligohymenophorea</taxon>
        <taxon>Scuticociliatia</taxon>
        <taxon>Philasterida</taxon>
        <taxon>Pseudocohnilembidae</taxon>
        <taxon>Pseudocohnilembus</taxon>
    </lineage>
</organism>
<gene>
    <name evidence="2" type="ORF">PPERSA_10155</name>
</gene>
<dbReference type="AlphaFoldDB" id="A0A0V0QLF2"/>
<comment type="caution">
    <text evidence="2">The sequence shown here is derived from an EMBL/GenBank/DDBJ whole genome shotgun (WGS) entry which is preliminary data.</text>
</comment>
<evidence type="ECO:0000256" key="1">
    <source>
        <dbReference type="ARBA" id="ARBA00093634"/>
    </source>
</evidence>